<evidence type="ECO:0000256" key="14">
    <source>
        <dbReference type="ARBA" id="ARBA00023289"/>
    </source>
</evidence>
<dbReference type="InterPro" id="IPR006708">
    <property type="entry name" value="Pex19"/>
</dbReference>
<evidence type="ECO:0000256" key="5">
    <source>
        <dbReference type="ARBA" id="ARBA00015758"/>
    </source>
</evidence>
<dbReference type="Gene3D" id="1.20.120.900">
    <property type="entry name" value="Pex19, mPTS binding domain"/>
    <property type="match status" value="1"/>
</dbReference>
<dbReference type="GO" id="GO:0005778">
    <property type="term" value="C:peroxisomal membrane"/>
    <property type="evidence" value="ECO:0007669"/>
    <property type="project" value="UniProtKB-SubCell"/>
</dbReference>
<keyword evidence="6" id="KW-0488">Methylation</keyword>
<dbReference type="EMBL" id="AL139011">
    <property type="status" value="NOT_ANNOTATED_CDS"/>
    <property type="molecule type" value="Genomic_DNA"/>
</dbReference>
<evidence type="ECO:0007829" key="21">
    <source>
        <dbReference type="PeptideAtlas" id="H0YJ60"/>
    </source>
</evidence>
<evidence type="ECO:0000256" key="11">
    <source>
        <dbReference type="ARBA" id="ARBA00023136"/>
    </source>
</evidence>
<dbReference type="EMBL" id="AL513282">
    <property type="status" value="NOT_ANNOTATED_CDS"/>
    <property type="molecule type" value="Genomic_DNA"/>
</dbReference>
<comment type="subunit">
    <text evidence="15">Interacts with a broad range of peroxisomal membrane proteins, including PEX3, PEX10, PEX11A, PEX11B, PEX12, PEX13, PEX14 and PEX16, PXMP2/PMP22, PXMP4/PMP24, SLC25A17/PMP34, ABCD1/ALDP, ABCD2/ALDRP, and ABCD3/PMP70. Also interacts with the tumor suppressor CDKN2A/p19ARF.</text>
</comment>
<proteinExistence type="evidence at protein level"/>
<evidence type="ECO:0000313" key="19">
    <source>
        <dbReference type="Ensembl" id="ENSP00000450870.1"/>
    </source>
</evidence>
<dbReference type="ExpressionAtlas" id="H0YJ60">
    <property type="expression patterns" value="baseline and differential"/>
</dbReference>
<evidence type="ECO:0000256" key="6">
    <source>
        <dbReference type="ARBA" id="ARBA00022481"/>
    </source>
</evidence>
<dbReference type="Ensembl" id="ENST00000485079.1">
    <property type="protein sequence ID" value="ENSP00000450870.1"/>
    <property type="gene ID" value="ENSG00000258465.8"/>
</dbReference>
<evidence type="ECO:0000313" key="20">
    <source>
        <dbReference type="Proteomes" id="UP000005640"/>
    </source>
</evidence>
<keyword evidence="21" id="KW-1267">Proteomics identification</keyword>
<dbReference type="PANTHER" id="PTHR12774:SF2">
    <property type="entry name" value="PEROXISOMAL BIOGENESIS FACTOR 19"/>
    <property type="match status" value="1"/>
</dbReference>
<dbReference type="VEuPathDB" id="HostDB:ENSG00000258465"/>
<dbReference type="Proteomes" id="UP000005640">
    <property type="component" value="Chromosome 1"/>
</dbReference>
<evidence type="ECO:0000256" key="4">
    <source>
        <dbReference type="ARBA" id="ARBA00006326"/>
    </source>
</evidence>
<keyword evidence="12" id="KW-0576">Peroxisome</keyword>
<keyword evidence="7" id="KW-0963">Cytoplasm</keyword>
<reference evidence="19" key="4">
    <citation type="submission" date="2025-08" db="UniProtKB">
        <authorList>
            <consortium name="Ensembl"/>
        </authorList>
    </citation>
    <scope>IDENTIFICATION</scope>
</reference>
<dbReference type="PRINTS" id="PR02045">
    <property type="entry name" value="F138DOMAIN"/>
</dbReference>
<feature type="non-terminal residue" evidence="19">
    <location>
        <position position="304"/>
    </location>
</feature>
<dbReference type="UCSC" id="uc057mjp.1">
    <property type="organism name" value="human"/>
</dbReference>
<dbReference type="STRING" id="9606.ENSP00000450870"/>
<evidence type="ECO:0000256" key="7">
    <source>
        <dbReference type="ARBA" id="ARBA00022490"/>
    </source>
</evidence>
<reference evidence="19" key="5">
    <citation type="submission" date="2025-09" db="UniProtKB">
        <authorList>
            <consortium name="Ensembl"/>
        </authorList>
    </citation>
    <scope>IDENTIFICATION</scope>
</reference>
<keyword evidence="11" id="KW-0472">Membrane</keyword>
<keyword evidence="10" id="KW-0007">Acetylation</keyword>
<evidence type="ECO:0000256" key="16">
    <source>
        <dbReference type="ARBA" id="ARBA00029688"/>
    </source>
</evidence>
<sequence length="304" mass="33668">ETLSGLAKNATDLQNSSMSEEELTKAMEGLGMDEGDGEGNILPIMQSIMQNLLSKDVLYPSLKEITEKYPEWLQSHRESLPPEQFEKYQEQHSVMCKICEQFEAETPTDSETTQKARFEMVLDLMQQLQDLGHPPKELAGEMLTWLFFCGSQWVYGPWLTYVETGFTMLAWFQTSFELLTSSDPPTSASQSARITGMSHRARPDLTFLKSTLAALCLTVMAIMEVDKRGSLSSSPEEMSGAEEGRETSSGIEVEASDLSLSLTGDDGGPNRTSTESRGTDTESSGEDKDSDSMEDTGHYSINDE</sequence>
<comment type="subcellular location">
    <subcellularLocation>
        <location evidence="3">Cytoplasm</location>
    </subcellularLocation>
    <subcellularLocation>
        <location evidence="2">Peroxisome membrane</location>
        <topology evidence="2">Lipid-anchor</topology>
        <orientation evidence="2">Cytoplasmic side</orientation>
    </subcellularLocation>
</comment>
<dbReference type="InterPro" id="IPR038322">
    <property type="entry name" value="Pex19_C_sf"/>
</dbReference>
<evidence type="ECO:0000256" key="10">
    <source>
        <dbReference type="ARBA" id="ARBA00022990"/>
    </source>
</evidence>
<feature type="non-terminal residue" evidence="19">
    <location>
        <position position="1"/>
    </location>
</feature>
<feature type="compositionally biased region" description="Basic and acidic residues" evidence="18">
    <location>
        <begin position="277"/>
        <end position="297"/>
    </location>
</feature>
<dbReference type="GO" id="GO:0007031">
    <property type="term" value="P:peroxisome organization"/>
    <property type="evidence" value="ECO:0007669"/>
    <property type="project" value="UniProtKB-KW"/>
</dbReference>
<keyword evidence="9" id="KW-0962">Peroxisome biogenesis</keyword>
<evidence type="ECO:0000256" key="8">
    <source>
        <dbReference type="ARBA" id="ARBA00022553"/>
    </source>
</evidence>
<dbReference type="Pfam" id="PF04614">
    <property type="entry name" value="Pex19"/>
    <property type="match status" value="1"/>
</dbReference>
<accession>H0YJ60</accession>
<evidence type="ECO:0000256" key="1">
    <source>
        <dbReference type="ARBA" id="ARBA00003055"/>
    </source>
</evidence>
<dbReference type="BioMuta" id="ENSG00000258465"/>
<dbReference type="OpenTargets" id="ENSG00000258465"/>
<reference evidence="19 20" key="3">
    <citation type="journal article" date="2006" name="Nature">
        <title>The DNA sequence and biological annotation of human chromosome 1.</title>
        <authorList>
            <person name="Gregory S.G."/>
            <person name="Barlow K.F."/>
            <person name="McLay K.E."/>
            <person name="Kaul R."/>
            <person name="Swarbreck D."/>
            <person name="Dunham A."/>
            <person name="Scott C.E."/>
            <person name="Howe K.L."/>
            <person name="Woodfine K."/>
            <person name="Spencer C.C."/>
            <person name="Jones M.C."/>
            <person name="Gillson C."/>
            <person name="Searle S."/>
            <person name="Zhou Y."/>
            <person name="Kokocinski F."/>
            <person name="McDonald L."/>
            <person name="Evans R."/>
            <person name="Phillips K."/>
            <person name="Atkinson A."/>
            <person name="Cooper R."/>
            <person name="Jones C."/>
            <person name="Hall R.E."/>
            <person name="Andrews T.D."/>
            <person name="Lloyd C."/>
            <person name="Ainscough R."/>
            <person name="Almeida J.P."/>
            <person name="Ambrose K.D."/>
            <person name="Anderson F."/>
            <person name="Andrew R.W."/>
            <person name="Ashwell R.I."/>
            <person name="Aubin K."/>
            <person name="Babbage A.K."/>
            <person name="Bagguley C.L."/>
            <person name="Bailey J."/>
            <person name="Beasley H."/>
            <person name="Bethel G."/>
            <person name="Bird C.P."/>
            <person name="Bray-Allen S."/>
            <person name="Brown J.Y."/>
            <person name="Brown A.J."/>
            <person name="Buckley D."/>
            <person name="Burton J."/>
            <person name="Bye J."/>
            <person name="Carder C."/>
            <person name="Chapman J.C."/>
            <person name="Clark S.Y."/>
            <person name="Clarke G."/>
            <person name="Clee C."/>
            <person name="Cobley V."/>
            <person name="Collier R.E."/>
            <person name="Corby N."/>
            <person name="Coville G.J."/>
            <person name="Davies J."/>
            <person name="Deadman R."/>
            <person name="Dunn M."/>
            <person name="Earthrowl M."/>
            <person name="Ellington A.G."/>
            <person name="Errington H."/>
            <person name="Frankish A."/>
            <person name="Frankland J."/>
            <person name="French L."/>
            <person name="Garner P."/>
            <person name="Garnett J."/>
            <person name="Gay L."/>
            <person name="Ghori M.R."/>
            <person name="Gibson R."/>
            <person name="Gilby L.M."/>
            <person name="Gillett W."/>
            <person name="Glithero R.J."/>
            <person name="Grafham D.V."/>
            <person name="Griffiths C."/>
            <person name="Griffiths-Jones S."/>
            <person name="Grocock R."/>
            <person name="Hammond S."/>
            <person name="Harrison E.S."/>
            <person name="Hart E."/>
            <person name="Haugen E."/>
            <person name="Heath P.D."/>
            <person name="Holmes S."/>
            <person name="Holt K."/>
            <person name="Howden P.J."/>
            <person name="Hunt A.R."/>
            <person name="Hunt S.E."/>
            <person name="Hunter G."/>
            <person name="Isherwood J."/>
            <person name="James R."/>
            <person name="Johnson C."/>
            <person name="Johnson D."/>
            <person name="Joy A."/>
            <person name="Kay M."/>
            <person name="Kershaw J.K."/>
            <person name="Kibukawa M."/>
            <person name="Kimberley A.M."/>
            <person name="King A."/>
            <person name="Knights A.J."/>
            <person name="Lad H."/>
            <person name="Laird G."/>
            <person name="Lawlor S."/>
            <person name="Leongamornlert D.A."/>
            <person name="Lloyd D.M."/>
            <person name="Loveland J."/>
            <person name="Lovell J."/>
            <person name="Lush M.J."/>
            <person name="Lyne R."/>
            <person name="Martin S."/>
            <person name="Mashreghi-Mohammadi M."/>
            <person name="Matthews L."/>
            <person name="Matthews N.S."/>
            <person name="McLaren S."/>
            <person name="Milne S."/>
            <person name="Mistry S."/>
            <person name="Moore M.J."/>
            <person name="Nickerson T."/>
            <person name="O'Dell C.N."/>
            <person name="Oliver K."/>
            <person name="Palmeiri A."/>
            <person name="Palmer S.A."/>
            <person name="Parker A."/>
            <person name="Patel D."/>
            <person name="Pearce A.V."/>
            <person name="Peck A.I."/>
            <person name="Pelan S."/>
            <person name="Phelps K."/>
            <person name="Phillimore B.J."/>
            <person name="Plumb R."/>
            <person name="Rajan J."/>
            <person name="Raymond C."/>
            <person name="Rouse G."/>
            <person name="Saenphimmachak C."/>
            <person name="Sehra H.K."/>
            <person name="Sheridan E."/>
            <person name="Shownkeen R."/>
            <person name="Sims S."/>
            <person name="Skuce C.D."/>
            <person name="Smith M."/>
            <person name="Steward C."/>
            <person name="Subramanian S."/>
            <person name="Sycamore N."/>
            <person name="Tracey A."/>
            <person name="Tromans A."/>
            <person name="Van Helmond Z."/>
            <person name="Wall M."/>
            <person name="Wallis J.M."/>
            <person name="White S."/>
            <person name="Whitehead S.L."/>
            <person name="Wilkinson J.E."/>
            <person name="Willey D.L."/>
            <person name="Williams H."/>
            <person name="Wilming L."/>
            <person name="Wray P.W."/>
            <person name="Wu Z."/>
            <person name="Coulson A."/>
            <person name="Vaudin M."/>
            <person name="Sulston J.E."/>
            <person name="Durbin R."/>
            <person name="Hubbard T."/>
            <person name="Wooster R."/>
            <person name="Dunham I."/>
            <person name="Carter N.P."/>
            <person name="McVean G."/>
            <person name="Ross M.T."/>
            <person name="Harrow J."/>
            <person name="Olson M.V."/>
            <person name="Beck S."/>
            <person name="Rogers J."/>
            <person name="Bentley D.R."/>
            <person name="Banerjee R."/>
            <person name="Bryant S.P."/>
            <person name="Burford D.C."/>
            <person name="Burrill W.D."/>
            <person name="Clegg S.M."/>
            <person name="Dhami P."/>
            <person name="Dovey O."/>
            <person name="Faulkner L.M."/>
            <person name="Gribble S.M."/>
            <person name="Langford C.F."/>
            <person name="Pandian R.D."/>
            <person name="Porter K.M."/>
            <person name="Prigmore E."/>
        </authorList>
    </citation>
    <scope>NUCLEOTIDE SEQUENCE [LARGE SCALE GENOMIC DNA]</scope>
</reference>
<dbReference type="ProteomicsDB" id="39223"/>
<evidence type="ECO:0000256" key="9">
    <source>
        <dbReference type="ARBA" id="ARBA00022593"/>
    </source>
</evidence>
<dbReference type="SMR" id="H0YJ60"/>
<reference evidence="19 20" key="2">
    <citation type="journal article" date="2004" name="Nature">
        <title>Finishing the euchromatic sequence of the human genome.</title>
        <authorList>
            <consortium name="International Human Genome Sequencing Consortium"/>
        </authorList>
    </citation>
    <scope>NUCLEOTIDE SEQUENCE [LARGE SCALE GENOMIC DNA]</scope>
</reference>
<dbReference type="MassIVE" id="H0YJ60"/>
<dbReference type="AlphaFoldDB" id="H0YJ60"/>
<keyword evidence="20" id="KW-1185">Reference proteome</keyword>
<dbReference type="FunFam" id="1.20.120.900:FF:000001">
    <property type="entry name" value="Putative peroxisomal biogenesis factor 19"/>
    <property type="match status" value="1"/>
</dbReference>
<comment type="similarity">
    <text evidence="4">Belongs to the peroxin-19 family.</text>
</comment>
<keyword evidence="8" id="KW-0597">Phosphoprotein</keyword>
<evidence type="ECO:0000256" key="18">
    <source>
        <dbReference type="SAM" id="MobiDB-lite"/>
    </source>
</evidence>
<name>H0YJ60_HUMAN</name>
<protein>
    <recommendedName>
        <fullName evidence="5">Peroxisomal biogenesis factor 19</fullName>
    </recommendedName>
    <alternativeName>
        <fullName evidence="16">Peroxin-19</fullName>
    </alternativeName>
    <alternativeName>
        <fullName evidence="17">Peroxisomal farnesylated protein</fullName>
    </alternativeName>
</protein>
<evidence type="ECO:0000256" key="12">
    <source>
        <dbReference type="ARBA" id="ARBA00023140"/>
    </source>
</evidence>
<keyword evidence="13" id="KW-0449">Lipoprotein</keyword>
<evidence type="ECO:0000256" key="3">
    <source>
        <dbReference type="ARBA" id="ARBA00004496"/>
    </source>
</evidence>
<feature type="region of interest" description="Disordered" evidence="18">
    <location>
        <begin position="228"/>
        <end position="304"/>
    </location>
</feature>
<dbReference type="GeneCards" id="ENSG00000258465"/>
<evidence type="ECO:0000256" key="15">
    <source>
        <dbReference type="ARBA" id="ARBA00025898"/>
    </source>
</evidence>
<evidence type="ECO:0000256" key="2">
    <source>
        <dbReference type="ARBA" id="ARBA00004405"/>
    </source>
</evidence>
<comment type="function">
    <text evidence="1">Necessary for early peroxisomal biogenesis. Acts both as a cytosolic chaperone and as an import receptor for peroxisomal membrane proteins (PMPs). Binds and stabilizes newly synthesized PMPs in the cytoplasm by interacting with their hydrophobic membrane-spanning domains, and targets them to the peroxisome membrane by binding to the integral membrane protein PEX3. Excludes CDKN2A from the nucleus and prevents its interaction with MDM2, which results in active degradation of TP53.</text>
</comment>
<dbReference type="HOGENOM" id="CLU_916866_0_0_1"/>
<dbReference type="Bgee" id="ENSG00000258465">
    <property type="expression patterns" value="Expressed in stromal cell of endometrium and 100 other cell types or tissues"/>
</dbReference>
<organism evidence="19 20">
    <name type="scientific">Homo sapiens</name>
    <name type="common">Human</name>
    <dbReference type="NCBI Taxonomy" id="9606"/>
    <lineage>
        <taxon>Eukaryota</taxon>
        <taxon>Metazoa</taxon>
        <taxon>Chordata</taxon>
        <taxon>Craniata</taxon>
        <taxon>Vertebrata</taxon>
        <taxon>Euteleostomi</taxon>
        <taxon>Mammalia</taxon>
        <taxon>Eutheria</taxon>
        <taxon>Euarchontoglires</taxon>
        <taxon>Primates</taxon>
        <taxon>Haplorrhini</taxon>
        <taxon>Catarrhini</taxon>
        <taxon>Hominidae</taxon>
        <taxon>Homo</taxon>
    </lineage>
</organism>
<reference evidence="19 20" key="1">
    <citation type="journal article" date="2001" name="Nature">
        <title>Initial sequencing and analysis of the human genome.</title>
        <authorList>
            <consortium name="International Human Genome Sequencing Consortium"/>
            <person name="Lander E.S."/>
            <person name="Linton L.M."/>
            <person name="Birren B."/>
            <person name="Nusbaum C."/>
            <person name="Zody M.C."/>
            <person name="Baldwin J."/>
            <person name="Devon K."/>
            <person name="Dewar K."/>
            <person name="Doyle M."/>
            <person name="FitzHugh W."/>
            <person name="Funke R."/>
            <person name="Gage D."/>
            <person name="Harris K."/>
            <person name="Heaford A."/>
            <person name="Howland J."/>
            <person name="Kann L."/>
            <person name="Lehoczky J."/>
            <person name="LeVine R."/>
            <person name="McEwan P."/>
            <person name="McKernan K."/>
            <person name="Meldrim J."/>
            <person name="Mesirov J.P."/>
            <person name="Miranda C."/>
            <person name="Morris W."/>
            <person name="Naylor J."/>
            <person name="Raymond C."/>
            <person name="Rosetti M."/>
            <person name="Santos R."/>
            <person name="Sheridan A."/>
            <person name="Sougnez C."/>
            <person name="Stange-Thomann N."/>
            <person name="Stojanovic N."/>
            <person name="Subramanian A."/>
            <person name="Wyman D."/>
            <person name="Rogers J."/>
            <person name="Sulston J."/>
            <person name="Ainscough R."/>
            <person name="Beck S."/>
            <person name="Bentley D."/>
            <person name="Burton J."/>
            <person name="Clee C."/>
            <person name="Carter N."/>
            <person name="Coulson A."/>
            <person name="Deadman R."/>
            <person name="Deloukas P."/>
            <person name="Dunham A."/>
            <person name="Dunham I."/>
            <person name="Durbin R."/>
            <person name="French L."/>
            <person name="Grafham D."/>
            <person name="Gregory S."/>
            <person name="Hubbard T."/>
            <person name="Humphray S."/>
            <person name="Hunt A."/>
            <person name="Jones M."/>
            <person name="Lloyd C."/>
            <person name="McMurray A."/>
            <person name="Matthews L."/>
            <person name="Mercer S."/>
            <person name="Milne S."/>
            <person name="Mullikin J.C."/>
            <person name="Mungall A."/>
            <person name="Plumb R."/>
            <person name="Ross M."/>
            <person name="Shownkeen R."/>
            <person name="Sims S."/>
            <person name="Waterston R.H."/>
            <person name="Wilson R.K."/>
            <person name="Hillier L.W."/>
            <person name="McPherson J.D."/>
            <person name="Marra M.A."/>
            <person name="Mardis E.R."/>
            <person name="Fulton L.A."/>
            <person name="Chinwalla A.T."/>
            <person name="Pepin K.H."/>
            <person name="Gish W.R."/>
            <person name="Chissoe S.L."/>
            <person name="Wendl M.C."/>
            <person name="Delehaunty K.D."/>
            <person name="Miner T.L."/>
            <person name="Delehaunty A."/>
            <person name="Kramer J.B."/>
            <person name="Cook L.L."/>
            <person name="Fulton R.S."/>
            <person name="Johnson D.L."/>
            <person name="Minx P.J."/>
            <person name="Clifton S.W."/>
            <person name="Hawkins T."/>
            <person name="Branscomb E."/>
            <person name="Predki P."/>
            <person name="Richardson P."/>
            <person name="Wenning S."/>
            <person name="Slezak T."/>
            <person name="Doggett N."/>
            <person name="Cheng J.F."/>
            <person name="Olsen A."/>
            <person name="Lucas S."/>
            <person name="Elkin C."/>
            <person name="Uberbacher E."/>
            <person name="Frazier M."/>
            <person name="Gibbs R.A."/>
            <person name="Muzny D.M."/>
            <person name="Scherer S.E."/>
            <person name="Bouck J.B."/>
            <person name="Sodergren E.J."/>
            <person name="Worley K.C."/>
            <person name="Rives C.M."/>
            <person name="Gorrell J.H."/>
            <person name="Metzker M.L."/>
            <person name="Naylor S.L."/>
            <person name="Kucherlapati R.S."/>
            <person name="Nelson D.L."/>
            <person name="Weinstock G.M."/>
            <person name="Sakaki Y."/>
            <person name="Fujiyama A."/>
            <person name="Hattori M."/>
            <person name="Yada T."/>
            <person name="Toyoda A."/>
            <person name="Itoh T."/>
            <person name="Kawagoe C."/>
            <person name="Watanabe H."/>
            <person name="Totoki Y."/>
            <person name="Taylor T."/>
            <person name="Weissenbach J."/>
            <person name="Heilig R."/>
            <person name="Saurin W."/>
            <person name="Artiguenave F."/>
            <person name="Brottier P."/>
            <person name="Bruls T."/>
            <person name="Pelletier E."/>
            <person name="Robert C."/>
            <person name="Wincker P."/>
            <person name="Smith D.R."/>
            <person name="Doucette-Stamm L."/>
            <person name="Rubenfield M."/>
            <person name="Weinstock K."/>
            <person name="Lee H.M."/>
            <person name="Dubois J."/>
            <person name="Rosenthal A."/>
            <person name="Platzer M."/>
            <person name="Nyakatura G."/>
            <person name="Taudien S."/>
            <person name="Rump A."/>
            <person name="Yang H."/>
            <person name="Yu J."/>
            <person name="Wang J."/>
            <person name="Huang G."/>
            <person name="Gu J."/>
            <person name="Hood L."/>
            <person name="Rowen L."/>
            <person name="Madan A."/>
            <person name="Qin S."/>
            <person name="Davis R.W."/>
            <person name="Federspiel N.A."/>
            <person name="Abola A.P."/>
            <person name="Proctor M.J."/>
            <person name="Myers R.M."/>
            <person name="Schmutz J."/>
            <person name="Dickson M."/>
            <person name="Grimwood J."/>
            <person name="Cox D.R."/>
            <person name="Olson M.V."/>
            <person name="Kaul R."/>
            <person name="Raymond C."/>
            <person name="Shimizu N."/>
            <person name="Kawasaki K."/>
            <person name="Minoshima S."/>
            <person name="Evans G.A."/>
            <person name="Athanasiou M."/>
            <person name="Schultz R."/>
            <person name="Roe B.A."/>
            <person name="Chen F."/>
            <person name="Pan H."/>
            <person name="Ramser J."/>
            <person name="Lehrach H."/>
            <person name="Reinhardt R."/>
            <person name="McCombie W.R."/>
            <person name="de la Bastide M."/>
            <person name="Dedhia N."/>
            <person name="Blocker H."/>
            <person name="Hornischer K."/>
            <person name="Nordsiek G."/>
            <person name="Agarwala R."/>
            <person name="Aravind L."/>
            <person name="Bailey J.A."/>
            <person name="Bateman A."/>
            <person name="Batzoglou S."/>
            <person name="Birney E."/>
            <person name="Bork P."/>
            <person name="Brown D.G."/>
            <person name="Burge C.B."/>
            <person name="Cerutti L."/>
            <person name="Chen H.C."/>
            <person name="Church D."/>
            <person name="Clamp M."/>
            <person name="Copley R.R."/>
            <person name="Doerks T."/>
            <person name="Eddy S.R."/>
            <person name="Eichler E.E."/>
            <person name="Furey T.S."/>
            <person name="Galagan J."/>
            <person name="Gilbert J.G."/>
            <person name="Harmon C."/>
            <person name="Hayashizaki Y."/>
            <person name="Haussler D."/>
            <person name="Hermjakob H."/>
            <person name="Hokamp K."/>
            <person name="Jang W."/>
            <person name="Johnson L.S."/>
            <person name="Jones T.A."/>
            <person name="Kasif S."/>
            <person name="Kaspryzk A."/>
            <person name="Kennedy S."/>
            <person name="Kent W.J."/>
            <person name="Kitts P."/>
            <person name="Koonin E.V."/>
            <person name="Korf I."/>
            <person name="Kulp D."/>
            <person name="Lancet D."/>
            <person name="Lowe T.M."/>
            <person name="McLysaght A."/>
            <person name="Mikkelsen T."/>
            <person name="Moran J.V."/>
            <person name="Mulder N."/>
            <person name="Pollara V.J."/>
            <person name="Ponting C.P."/>
            <person name="Schuler G."/>
            <person name="Schultz J."/>
            <person name="Slater G."/>
            <person name="Smit A.F."/>
            <person name="Stupka E."/>
            <person name="Szustakowski J."/>
            <person name="Thierry-Mieg D."/>
            <person name="Thierry-Mieg J."/>
            <person name="Wagner L."/>
            <person name="Wallis J."/>
            <person name="Wheeler R."/>
            <person name="Williams A."/>
            <person name="Wolf Y.I."/>
            <person name="Wolfe K.H."/>
            <person name="Yang S.P."/>
            <person name="Yeh R.F."/>
            <person name="Collins F."/>
            <person name="Guyer M.S."/>
            <person name="Peterson J."/>
            <person name="Felsenfeld A."/>
            <person name="Wetterstrand K.A."/>
            <person name="Patrinos A."/>
            <person name="Morgan M.J."/>
            <person name="de Jong P."/>
            <person name="Catanese J.J."/>
            <person name="Osoegawa K."/>
            <person name="Shizuya H."/>
            <person name="Choi S."/>
            <person name="Chen Y.J."/>
        </authorList>
    </citation>
    <scope>NUCLEOTIDE SEQUENCE [LARGE SCALE GENOMIC DNA]</scope>
</reference>
<keyword evidence="14" id="KW-0636">Prenylation</keyword>
<dbReference type="PANTHER" id="PTHR12774">
    <property type="entry name" value="PEROXISOMAL BIOGENESIS FACTOR 19"/>
    <property type="match status" value="1"/>
</dbReference>
<evidence type="ECO:0000256" key="17">
    <source>
        <dbReference type="ARBA" id="ARBA00032710"/>
    </source>
</evidence>
<evidence type="ECO:0000256" key="13">
    <source>
        <dbReference type="ARBA" id="ARBA00023288"/>
    </source>
</evidence>